<keyword evidence="2" id="KW-1133">Transmembrane helix</keyword>
<dbReference type="AlphaFoldDB" id="A0A0D0BM05"/>
<feature type="transmembrane region" description="Helical" evidence="2">
    <location>
        <begin position="74"/>
        <end position="99"/>
    </location>
</feature>
<organism evidence="4 5">
    <name type="scientific">Collybiopsis luxurians FD-317 M1</name>
    <dbReference type="NCBI Taxonomy" id="944289"/>
    <lineage>
        <taxon>Eukaryota</taxon>
        <taxon>Fungi</taxon>
        <taxon>Dikarya</taxon>
        <taxon>Basidiomycota</taxon>
        <taxon>Agaricomycotina</taxon>
        <taxon>Agaricomycetes</taxon>
        <taxon>Agaricomycetidae</taxon>
        <taxon>Agaricales</taxon>
        <taxon>Marasmiineae</taxon>
        <taxon>Omphalotaceae</taxon>
        <taxon>Collybiopsis</taxon>
        <taxon>Collybiopsis luxurians</taxon>
    </lineage>
</organism>
<dbReference type="PANTHER" id="PTHR35395">
    <property type="entry name" value="DUF6536 DOMAIN-CONTAINING PROTEIN"/>
    <property type="match status" value="1"/>
</dbReference>
<dbReference type="InterPro" id="IPR046623">
    <property type="entry name" value="DUF6536"/>
</dbReference>
<sequence length="758" mass="83685">MKDDSEYLSNRPESTSLSDQDIDEWHQNSTLDSQTTFLGSGDTSSIDLRTSEKHSVREWGIQNFKASLPTGWKFGAWLATTQAVAVLFLNIVILIWSSVRAGWSSSGSVFQGDCNTVDHVSIGIHLVINILSTFLLGASNYVMQSLCAPTRSEVDKAHAKGSWLDIGVQSVRNLKHQSRLKRTLWLALFLSSIPLHLFYNSTFFSTLSANIYGVQLALGPDLSQIINGKFHWYCDPSFFPGSTGTEVCQDSIKNDEAEFSSWEILNPSQCLNAYATDFLSDRNEVIVVIGTNHTANGTLFQEWVFQAYMTIQPGSTSYDWICSDPIVEDQWCPSGLNSSAICPDPQFCSSAWKQIDPEKWELAWAINYTHWTGSLGVNYCISQPAKPKCQLEFNLPLLALVIVFNIVKVLCMALAAAKINDKPLVTMGDAVASFTNDPDPHTRGMCLALPSQLKTQRQKRPIVPALAQYQPKNIRWLTAASRRHWTLTICLFVGAISIVLGLLVFAVLNLRSSGTSGLKALWELGIGKPHAQTIIRNWAIPAQGYGALIASVLVANSPQLILSMIYIVFNNLCTSLFLALEWSSYANFRKPLRVSNPCGEQRSTYFLQIPYRFGLPLMAYSTVLHWLVSQSIFLVKINYWFENEQVVGQFGNNGADISTSCGYSPIGMIFAAIVAVSLILSALAISFFRRIDGNIPLVGSCSAAISAACHPPTDGADPLKPMKWGVILDTDNDRKQGVGHISFSSGEVLPPIPGYYYC</sequence>
<accession>A0A0D0BM05</accession>
<feature type="transmembrane region" description="Helical" evidence="2">
    <location>
        <begin position="485"/>
        <end position="508"/>
    </location>
</feature>
<feature type="domain" description="DUF6536" evidence="3">
    <location>
        <begin position="72"/>
        <end position="217"/>
    </location>
</feature>
<evidence type="ECO:0000313" key="4">
    <source>
        <dbReference type="EMBL" id="KIK55856.1"/>
    </source>
</evidence>
<evidence type="ECO:0000259" key="3">
    <source>
        <dbReference type="Pfam" id="PF20163"/>
    </source>
</evidence>
<dbReference type="Proteomes" id="UP000053593">
    <property type="component" value="Unassembled WGS sequence"/>
</dbReference>
<proteinExistence type="predicted"/>
<keyword evidence="2" id="KW-0812">Transmembrane</keyword>
<feature type="transmembrane region" description="Helical" evidence="2">
    <location>
        <begin position="395"/>
        <end position="417"/>
    </location>
</feature>
<dbReference type="Pfam" id="PF20163">
    <property type="entry name" value="DUF6536"/>
    <property type="match status" value="1"/>
</dbReference>
<feature type="transmembrane region" description="Helical" evidence="2">
    <location>
        <begin position="119"/>
        <end position="142"/>
    </location>
</feature>
<feature type="transmembrane region" description="Helical" evidence="2">
    <location>
        <begin position="560"/>
        <end position="580"/>
    </location>
</feature>
<dbReference type="HOGENOM" id="CLU_010112_0_0_1"/>
<name>A0A0D0BM05_9AGAR</name>
<feature type="transmembrane region" description="Helical" evidence="2">
    <location>
        <begin position="666"/>
        <end position="688"/>
    </location>
</feature>
<reference evidence="4 5" key="1">
    <citation type="submission" date="2014-04" db="EMBL/GenBank/DDBJ databases">
        <title>Evolutionary Origins and Diversification of the Mycorrhizal Mutualists.</title>
        <authorList>
            <consortium name="DOE Joint Genome Institute"/>
            <consortium name="Mycorrhizal Genomics Consortium"/>
            <person name="Kohler A."/>
            <person name="Kuo A."/>
            <person name="Nagy L.G."/>
            <person name="Floudas D."/>
            <person name="Copeland A."/>
            <person name="Barry K.W."/>
            <person name="Cichocki N."/>
            <person name="Veneault-Fourrey C."/>
            <person name="LaButti K."/>
            <person name="Lindquist E.A."/>
            <person name="Lipzen A."/>
            <person name="Lundell T."/>
            <person name="Morin E."/>
            <person name="Murat C."/>
            <person name="Riley R."/>
            <person name="Ohm R."/>
            <person name="Sun H."/>
            <person name="Tunlid A."/>
            <person name="Henrissat B."/>
            <person name="Grigoriev I.V."/>
            <person name="Hibbett D.S."/>
            <person name="Martin F."/>
        </authorList>
    </citation>
    <scope>NUCLEOTIDE SEQUENCE [LARGE SCALE GENOMIC DNA]</scope>
    <source>
        <strain evidence="4 5">FD-317 M1</strain>
    </source>
</reference>
<evidence type="ECO:0000256" key="1">
    <source>
        <dbReference type="SAM" id="MobiDB-lite"/>
    </source>
</evidence>
<dbReference type="PANTHER" id="PTHR35395:SF1">
    <property type="entry name" value="DUF6536 DOMAIN-CONTAINING PROTEIN"/>
    <property type="match status" value="1"/>
</dbReference>
<gene>
    <name evidence="4" type="ORF">GYMLUDRAFT_1017191</name>
</gene>
<feature type="transmembrane region" description="Helical" evidence="2">
    <location>
        <begin position="182"/>
        <end position="199"/>
    </location>
</feature>
<evidence type="ECO:0000313" key="5">
    <source>
        <dbReference type="Proteomes" id="UP000053593"/>
    </source>
</evidence>
<feature type="transmembrane region" description="Helical" evidence="2">
    <location>
        <begin position="617"/>
        <end position="641"/>
    </location>
</feature>
<dbReference type="EMBL" id="KN834802">
    <property type="protein sequence ID" value="KIK55856.1"/>
    <property type="molecule type" value="Genomic_DNA"/>
</dbReference>
<keyword evidence="5" id="KW-1185">Reference proteome</keyword>
<evidence type="ECO:0000256" key="2">
    <source>
        <dbReference type="SAM" id="Phobius"/>
    </source>
</evidence>
<keyword evidence="2" id="KW-0472">Membrane</keyword>
<feature type="compositionally biased region" description="Polar residues" evidence="1">
    <location>
        <begin position="7"/>
        <end position="19"/>
    </location>
</feature>
<feature type="region of interest" description="Disordered" evidence="1">
    <location>
        <begin position="1"/>
        <end position="22"/>
    </location>
</feature>
<dbReference type="OrthoDB" id="5429634at2759"/>
<protein>
    <recommendedName>
        <fullName evidence="3">DUF6536 domain-containing protein</fullName>
    </recommendedName>
</protein>